<sequence>MTVAFVVTRGDGGRMYSGVFWSFQVRQTVSIRSTMEERKDAELCTSQVTCMNLELITRVATEPPFDGAETEVEGWLFVGGSIAADDGDSVAGVGSGTKDGWLAA</sequence>
<evidence type="ECO:0000313" key="2">
    <source>
        <dbReference type="Proteomes" id="UP000326939"/>
    </source>
</evidence>
<dbReference type="AlphaFoldDB" id="A0A5N5JGR2"/>
<gene>
    <name evidence="1" type="ORF">DKX38_028213</name>
</gene>
<accession>A0A5N5JGR2</accession>
<protein>
    <submittedName>
        <fullName evidence="1">Uncharacterized protein</fullName>
    </submittedName>
</protein>
<proteinExistence type="predicted"/>
<dbReference type="EMBL" id="VDCV01000018">
    <property type="protein sequence ID" value="KAB5514307.1"/>
    <property type="molecule type" value="Genomic_DNA"/>
</dbReference>
<name>A0A5N5JGR2_9ROSI</name>
<dbReference type="Proteomes" id="UP000326939">
    <property type="component" value="Chromosome 18"/>
</dbReference>
<reference evidence="2" key="1">
    <citation type="journal article" date="2019" name="Gigascience">
        <title>De novo genome assembly of the endangered Acer yangbiense, a plant species with extremely small populations endemic to Yunnan Province, China.</title>
        <authorList>
            <person name="Yang J."/>
            <person name="Wariss H.M."/>
            <person name="Tao L."/>
            <person name="Zhang R."/>
            <person name="Yun Q."/>
            <person name="Hollingsworth P."/>
            <person name="Dao Z."/>
            <person name="Luo G."/>
            <person name="Guo H."/>
            <person name="Ma Y."/>
            <person name="Sun W."/>
        </authorList>
    </citation>
    <scope>NUCLEOTIDE SEQUENCE [LARGE SCALE GENOMIC DNA]</scope>
    <source>
        <strain evidence="2">cv. br00</strain>
    </source>
</reference>
<keyword evidence="2" id="KW-1185">Reference proteome</keyword>
<organism evidence="1 2">
    <name type="scientific">Salix brachista</name>
    <dbReference type="NCBI Taxonomy" id="2182728"/>
    <lineage>
        <taxon>Eukaryota</taxon>
        <taxon>Viridiplantae</taxon>
        <taxon>Streptophyta</taxon>
        <taxon>Embryophyta</taxon>
        <taxon>Tracheophyta</taxon>
        <taxon>Spermatophyta</taxon>
        <taxon>Magnoliopsida</taxon>
        <taxon>eudicotyledons</taxon>
        <taxon>Gunneridae</taxon>
        <taxon>Pentapetalae</taxon>
        <taxon>rosids</taxon>
        <taxon>fabids</taxon>
        <taxon>Malpighiales</taxon>
        <taxon>Salicaceae</taxon>
        <taxon>Saliceae</taxon>
        <taxon>Salix</taxon>
    </lineage>
</organism>
<comment type="caution">
    <text evidence="1">The sequence shown here is derived from an EMBL/GenBank/DDBJ whole genome shotgun (WGS) entry which is preliminary data.</text>
</comment>
<evidence type="ECO:0000313" key="1">
    <source>
        <dbReference type="EMBL" id="KAB5514307.1"/>
    </source>
</evidence>